<reference evidence="1" key="1">
    <citation type="submission" date="2014-09" db="EMBL/GenBank/DDBJ databases">
        <authorList>
            <person name="Magalhaes I.L.F."/>
            <person name="Oliveira U."/>
            <person name="Santos F.R."/>
            <person name="Vidigal T.H.D.A."/>
            <person name="Brescovit A.D."/>
            <person name="Santos A.J."/>
        </authorList>
    </citation>
    <scope>NUCLEOTIDE SEQUENCE</scope>
    <source>
        <tissue evidence="1">Shoot tissue taken approximately 20 cm above the soil surface</tissue>
    </source>
</reference>
<dbReference type="AlphaFoldDB" id="A0A0A9CF08"/>
<sequence length="52" mass="5704">MSMMVCYGCGFEMARSWGMALCHFGPHPSCSQSLQQRAHTYVPHTQAIAAEG</sequence>
<dbReference type="EMBL" id="GBRH01224857">
    <property type="protein sequence ID" value="JAD73038.1"/>
    <property type="molecule type" value="Transcribed_RNA"/>
</dbReference>
<accession>A0A0A9CF08</accession>
<proteinExistence type="predicted"/>
<protein>
    <submittedName>
        <fullName evidence="1">Uncharacterized protein</fullName>
    </submittedName>
</protein>
<name>A0A0A9CF08_ARUDO</name>
<evidence type="ECO:0000313" key="1">
    <source>
        <dbReference type="EMBL" id="JAD73038.1"/>
    </source>
</evidence>
<organism evidence="1">
    <name type="scientific">Arundo donax</name>
    <name type="common">Giant reed</name>
    <name type="synonym">Donax arundinaceus</name>
    <dbReference type="NCBI Taxonomy" id="35708"/>
    <lineage>
        <taxon>Eukaryota</taxon>
        <taxon>Viridiplantae</taxon>
        <taxon>Streptophyta</taxon>
        <taxon>Embryophyta</taxon>
        <taxon>Tracheophyta</taxon>
        <taxon>Spermatophyta</taxon>
        <taxon>Magnoliopsida</taxon>
        <taxon>Liliopsida</taxon>
        <taxon>Poales</taxon>
        <taxon>Poaceae</taxon>
        <taxon>PACMAD clade</taxon>
        <taxon>Arundinoideae</taxon>
        <taxon>Arundineae</taxon>
        <taxon>Arundo</taxon>
    </lineage>
</organism>
<reference evidence="1" key="2">
    <citation type="journal article" date="2015" name="Data Brief">
        <title>Shoot transcriptome of the giant reed, Arundo donax.</title>
        <authorList>
            <person name="Barrero R.A."/>
            <person name="Guerrero F.D."/>
            <person name="Moolhuijzen P."/>
            <person name="Goolsby J.A."/>
            <person name="Tidwell J."/>
            <person name="Bellgard S.E."/>
            <person name="Bellgard M.I."/>
        </authorList>
    </citation>
    <scope>NUCLEOTIDE SEQUENCE</scope>
    <source>
        <tissue evidence="1">Shoot tissue taken approximately 20 cm above the soil surface</tissue>
    </source>
</reference>